<reference evidence="1" key="1">
    <citation type="submission" date="2020-03" db="EMBL/GenBank/DDBJ databases">
        <title>The deep terrestrial virosphere.</title>
        <authorList>
            <person name="Holmfeldt K."/>
            <person name="Nilsson E."/>
            <person name="Simone D."/>
            <person name="Lopez-Fernandez M."/>
            <person name="Wu X."/>
            <person name="de Brujin I."/>
            <person name="Lundin D."/>
            <person name="Andersson A."/>
            <person name="Bertilsson S."/>
            <person name="Dopson M."/>
        </authorList>
    </citation>
    <scope>NUCLEOTIDE SEQUENCE</scope>
    <source>
        <strain evidence="1">TM448A00171</strain>
        <strain evidence="2">TM448B00200</strain>
    </source>
</reference>
<protein>
    <submittedName>
        <fullName evidence="1">Putative HNH endonuclease</fullName>
    </submittedName>
</protein>
<gene>
    <name evidence="1" type="ORF">TM448A00171_0014</name>
    <name evidence="2" type="ORF">TM448B00200_0010</name>
</gene>
<keyword evidence="1" id="KW-0540">Nuclease</keyword>
<sequence>MRYHIHEVMYMVRKFDKKTRGEIVRLYQSNSALKLSGIYKCDSFVIRRVLDEAGIKKRTHAESQKLRFKVNPESHGWRGKEHSVEQKAKWSKERFGKQRGKDNPCYKHGKHEGRWCRRFRAIRCQKCNSMKRIAIHHIDGNNKNNNGDNLMTLCCSCHIKLHWRQGDYNKKRNNQYTIKSEVK</sequence>
<keyword evidence="1" id="KW-0255">Endonuclease</keyword>
<evidence type="ECO:0000313" key="2">
    <source>
        <dbReference type="EMBL" id="QJH94303.1"/>
    </source>
</evidence>
<proteinExistence type="predicted"/>
<name>A0A6H1ZCK1_9ZZZZ</name>
<dbReference type="AlphaFoldDB" id="A0A6H1ZCK1"/>
<dbReference type="EMBL" id="MT143984">
    <property type="protein sequence ID" value="QJA44995.1"/>
    <property type="molecule type" value="Genomic_DNA"/>
</dbReference>
<dbReference type="EMBL" id="MT144599">
    <property type="protein sequence ID" value="QJH94303.1"/>
    <property type="molecule type" value="Genomic_DNA"/>
</dbReference>
<evidence type="ECO:0000313" key="1">
    <source>
        <dbReference type="EMBL" id="QJA44995.1"/>
    </source>
</evidence>
<organism evidence="1">
    <name type="scientific">viral metagenome</name>
    <dbReference type="NCBI Taxonomy" id="1070528"/>
    <lineage>
        <taxon>unclassified sequences</taxon>
        <taxon>metagenomes</taxon>
        <taxon>organismal metagenomes</taxon>
    </lineage>
</organism>
<dbReference type="GO" id="GO:0004519">
    <property type="term" value="F:endonuclease activity"/>
    <property type="evidence" value="ECO:0007669"/>
    <property type="project" value="UniProtKB-KW"/>
</dbReference>
<keyword evidence="1" id="KW-0378">Hydrolase</keyword>
<accession>A0A6H1ZCK1</accession>